<organism evidence="2">
    <name type="scientific">Tanacetum cinerariifolium</name>
    <name type="common">Dalmatian daisy</name>
    <name type="synonym">Chrysanthemum cinerariifolium</name>
    <dbReference type="NCBI Taxonomy" id="118510"/>
    <lineage>
        <taxon>Eukaryota</taxon>
        <taxon>Viridiplantae</taxon>
        <taxon>Streptophyta</taxon>
        <taxon>Embryophyta</taxon>
        <taxon>Tracheophyta</taxon>
        <taxon>Spermatophyta</taxon>
        <taxon>Magnoliopsida</taxon>
        <taxon>eudicotyledons</taxon>
        <taxon>Gunneridae</taxon>
        <taxon>Pentapetalae</taxon>
        <taxon>asterids</taxon>
        <taxon>campanulids</taxon>
        <taxon>Asterales</taxon>
        <taxon>Asteraceae</taxon>
        <taxon>Asteroideae</taxon>
        <taxon>Anthemideae</taxon>
        <taxon>Anthemidinae</taxon>
        <taxon>Tanacetum</taxon>
    </lineage>
</organism>
<accession>A0A699K9E1</accession>
<feature type="region of interest" description="Disordered" evidence="1">
    <location>
        <begin position="288"/>
        <end position="336"/>
    </location>
</feature>
<feature type="non-terminal residue" evidence="2">
    <location>
        <position position="1"/>
    </location>
</feature>
<evidence type="ECO:0000256" key="1">
    <source>
        <dbReference type="SAM" id="MobiDB-lite"/>
    </source>
</evidence>
<proteinExistence type="predicted"/>
<evidence type="ECO:0000313" key="2">
    <source>
        <dbReference type="EMBL" id="GFA79323.1"/>
    </source>
</evidence>
<reference evidence="2" key="1">
    <citation type="journal article" date="2019" name="Sci. Rep.">
        <title>Draft genome of Tanacetum cinerariifolium, the natural source of mosquito coil.</title>
        <authorList>
            <person name="Yamashiro T."/>
            <person name="Shiraishi A."/>
            <person name="Satake H."/>
            <person name="Nakayama K."/>
        </authorList>
    </citation>
    <scope>NUCLEOTIDE SEQUENCE</scope>
</reference>
<dbReference type="EMBL" id="BKCJ010488941">
    <property type="protein sequence ID" value="GFA79323.1"/>
    <property type="molecule type" value="Genomic_DNA"/>
</dbReference>
<feature type="compositionally biased region" description="Basic and acidic residues" evidence="1">
    <location>
        <begin position="310"/>
        <end position="336"/>
    </location>
</feature>
<gene>
    <name evidence="2" type="ORF">Tci_651295</name>
</gene>
<dbReference type="AlphaFoldDB" id="A0A699K9E1"/>
<sequence>GNINKTPSMPYDLPLLRVYTLKSDEGRMQHNELMDLVTKFSDRVVALEIDLKQTKKVYGAVYTKFIMKGRKIDEINQDPNISLIQHDAMIQGRYDQDMEFNLDFDAAKEVSNVEKEVSTVEPVSTAGAAVTTASVHVSHARRVSTTDDITLAETLVYIRRSAAKDKGKGIMTESEPIQTKTKLQKEQERLGYEAAMRLEEELDEEERQRMARVHEASQSFTKEEWENIRARVEANEELTQRLQPKERNKYSKVDQAKMLQLRKYSFDELKTLFETTMRRVNTYVPMETEDKGKASELAARSSQAIITDSAEVRSSKRTTKEELDQGSSKRDDLVML</sequence>
<name>A0A699K9E1_TANCI</name>
<protein>
    <submittedName>
        <fullName evidence="2">Uncharacterized protein</fullName>
    </submittedName>
</protein>
<comment type="caution">
    <text evidence="2">The sequence shown here is derived from an EMBL/GenBank/DDBJ whole genome shotgun (WGS) entry which is preliminary data.</text>
</comment>